<evidence type="ECO:0000313" key="16">
    <source>
        <dbReference type="EMBL" id="RPF70620.1"/>
    </source>
</evidence>
<comment type="function">
    <text evidence="10 13">F(1)F(0) ATP synthase produces ATP from ADP in the presence of a proton or sodium gradient. F-type ATPases consist of two structural domains, F(1) containing the extramembraneous catalytic core and F(0) containing the membrane proton channel, linked together by a central stalk and a peripheral stalk. During catalysis, ATP synthesis in the catalytic domain of F(1) is coupled via a rotary mechanism of the central stalk subunits to proton translocation.</text>
</comment>
<organism evidence="16 17">
    <name type="scientific">Aurantiacibacter spongiae</name>
    <dbReference type="NCBI Taxonomy" id="2488860"/>
    <lineage>
        <taxon>Bacteria</taxon>
        <taxon>Pseudomonadati</taxon>
        <taxon>Pseudomonadota</taxon>
        <taxon>Alphaproteobacteria</taxon>
        <taxon>Sphingomonadales</taxon>
        <taxon>Erythrobacteraceae</taxon>
        <taxon>Aurantiacibacter</taxon>
    </lineage>
</organism>
<dbReference type="GO" id="GO:0045259">
    <property type="term" value="C:proton-transporting ATP synthase complex"/>
    <property type="evidence" value="ECO:0007669"/>
    <property type="project" value="UniProtKB-KW"/>
</dbReference>
<name>A0A3N5CTC3_9SPHN</name>
<dbReference type="OrthoDB" id="9805716at2"/>
<evidence type="ECO:0000256" key="2">
    <source>
        <dbReference type="ARBA" id="ARBA00022448"/>
    </source>
</evidence>
<keyword evidence="6 13" id="KW-1133">Transmembrane helix</keyword>
<dbReference type="EMBL" id="RPFZ01000001">
    <property type="protein sequence ID" value="RPF70620.1"/>
    <property type="molecule type" value="Genomic_DNA"/>
</dbReference>
<feature type="transmembrane region" description="Helical" evidence="13">
    <location>
        <begin position="15"/>
        <end position="34"/>
    </location>
</feature>
<dbReference type="CDD" id="cd06503">
    <property type="entry name" value="ATP-synt_Fo_b"/>
    <property type="match status" value="1"/>
</dbReference>
<evidence type="ECO:0000256" key="3">
    <source>
        <dbReference type="ARBA" id="ARBA00022547"/>
    </source>
</evidence>
<sequence length="164" mass="17609">MPQIAQLAETFASQIFWLLVIFGFIYFVIGRGMVPKVMETVGLRDKQIADDLAAAQKARDDADAAEETWRKRENANRERAQAVVAEAKSKAQAATEARVAEAQTGIDARLDEAEHRIAAARAEAAAEIEAVAAEAAQDIASRLADVSVSEAAARSAVQETMTHG</sequence>
<dbReference type="GO" id="GO:0012505">
    <property type="term" value="C:endomembrane system"/>
    <property type="evidence" value="ECO:0007669"/>
    <property type="project" value="UniProtKB-SubCell"/>
</dbReference>
<comment type="similarity">
    <text evidence="1 13 14">Belongs to the ATPase B chain family.</text>
</comment>
<evidence type="ECO:0000256" key="8">
    <source>
        <dbReference type="ARBA" id="ARBA00023136"/>
    </source>
</evidence>
<evidence type="ECO:0000313" key="17">
    <source>
        <dbReference type="Proteomes" id="UP000275232"/>
    </source>
</evidence>
<evidence type="ECO:0000256" key="4">
    <source>
        <dbReference type="ARBA" id="ARBA00022692"/>
    </source>
</evidence>
<dbReference type="Proteomes" id="UP000275232">
    <property type="component" value="Unassembled WGS sequence"/>
</dbReference>
<proteinExistence type="inferred from homology"/>
<dbReference type="InterPro" id="IPR050059">
    <property type="entry name" value="ATP_synthase_B_chain"/>
</dbReference>
<comment type="caution">
    <text evidence="16">The sequence shown here is derived from an EMBL/GenBank/DDBJ whole genome shotgun (WGS) entry which is preliminary data.</text>
</comment>
<dbReference type="Pfam" id="PF00430">
    <property type="entry name" value="ATP-synt_B"/>
    <property type="match status" value="1"/>
</dbReference>
<protein>
    <recommendedName>
        <fullName evidence="13">ATP synthase subunit b</fullName>
    </recommendedName>
    <alternativeName>
        <fullName evidence="13">ATP synthase F(0) sector subunit b</fullName>
    </alternativeName>
    <alternativeName>
        <fullName evidence="13">ATPase subunit I</fullName>
    </alternativeName>
    <alternativeName>
        <fullName evidence="13">F-type ATPase subunit b</fullName>
        <shortName evidence="13">F-ATPase subunit b</shortName>
    </alternativeName>
</protein>
<evidence type="ECO:0000256" key="13">
    <source>
        <dbReference type="HAMAP-Rule" id="MF_01398"/>
    </source>
</evidence>
<evidence type="ECO:0000256" key="5">
    <source>
        <dbReference type="ARBA" id="ARBA00022781"/>
    </source>
</evidence>
<dbReference type="GO" id="GO:0005886">
    <property type="term" value="C:plasma membrane"/>
    <property type="evidence" value="ECO:0007669"/>
    <property type="project" value="UniProtKB-SubCell"/>
</dbReference>
<evidence type="ECO:0000256" key="11">
    <source>
        <dbReference type="ARBA" id="ARBA00025614"/>
    </source>
</evidence>
<comment type="subunit">
    <text evidence="13">F-type ATPases have 2 components, F(1) - the catalytic core - and F(0) - the membrane proton channel. F(1) has five subunits: alpha(3), beta(3), gamma(1), delta(1), epsilon(1). F(0) has three main subunits: a(1), b(2) and c(10-14). The alpha and beta chains form an alternating ring which encloses part of the gamma chain. F(1) is attached to F(0) by a central stalk formed by the gamma and epsilon chains, while a peripheral stalk is formed by the delta and b chains.</text>
</comment>
<keyword evidence="13" id="KW-1003">Cell membrane</keyword>
<dbReference type="RefSeq" id="WP_123878277.1">
    <property type="nucleotide sequence ID" value="NZ_RPFZ01000001.1"/>
</dbReference>
<keyword evidence="9 13" id="KW-0066">ATP synthesis</keyword>
<evidence type="ECO:0000256" key="10">
    <source>
        <dbReference type="ARBA" id="ARBA00025198"/>
    </source>
</evidence>
<keyword evidence="8 13" id="KW-0472">Membrane</keyword>
<dbReference type="HAMAP" id="MF_01398">
    <property type="entry name" value="ATP_synth_b_bprime"/>
    <property type="match status" value="1"/>
</dbReference>
<keyword evidence="3 13" id="KW-0138">CF(0)</keyword>
<keyword evidence="7 13" id="KW-0406">Ion transport</keyword>
<feature type="region of interest" description="Disordered" evidence="15">
    <location>
        <begin position="59"/>
        <end position="80"/>
    </location>
</feature>
<evidence type="ECO:0000256" key="15">
    <source>
        <dbReference type="SAM" id="MobiDB-lite"/>
    </source>
</evidence>
<gene>
    <name evidence="13" type="primary">atpF</name>
    <name evidence="16" type="ORF">EG799_02495</name>
</gene>
<evidence type="ECO:0000256" key="14">
    <source>
        <dbReference type="RuleBase" id="RU003848"/>
    </source>
</evidence>
<reference evidence="16 17" key="1">
    <citation type="submission" date="2018-11" db="EMBL/GenBank/DDBJ databases">
        <title>Erythrobacter spongiae sp. nov., isolated from a marine sponge.</title>
        <authorList>
            <person name="Zhuang L."/>
            <person name="Luo L."/>
        </authorList>
    </citation>
    <scope>NUCLEOTIDE SEQUENCE [LARGE SCALE GENOMIC DNA]</scope>
    <source>
        <strain evidence="16 17">HN-E23</strain>
    </source>
</reference>
<comment type="subcellular location">
    <subcellularLocation>
        <location evidence="13">Cell membrane</location>
        <topology evidence="13">Single-pass membrane protein</topology>
    </subcellularLocation>
    <subcellularLocation>
        <location evidence="12">Endomembrane system</location>
        <topology evidence="12">Single-pass membrane protein</topology>
    </subcellularLocation>
</comment>
<dbReference type="InterPro" id="IPR002146">
    <property type="entry name" value="ATP_synth_b/b'su_bac/chlpt"/>
</dbReference>
<evidence type="ECO:0000256" key="1">
    <source>
        <dbReference type="ARBA" id="ARBA00005513"/>
    </source>
</evidence>
<keyword evidence="2 13" id="KW-0813">Transport</keyword>
<evidence type="ECO:0000256" key="6">
    <source>
        <dbReference type="ARBA" id="ARBA00022989"/>
    </source>
</evidence>
<evidence type="ECO:0000256" key="12">
    <source>
        <dbReference type="ARBA" id="ARBA00037847"/>
    </source>
</evidence>
<dbReference type="AlphaFoldDB" id="A0A3N5CTC3"/>
<dbReference type="GO" id="GO:0046933">
    <property type="term" value="F:proton-transporting ATP synthase activity, rotational mechanism"/>
    <property type="evidence" value="ECO:0007669"/>
    <property type="project" value="UniProtKB-UniRule"/>
</dbReference>
<keyword evidence="4 13" id="KW-0812">Transmembrane</keyword>
<evidence type="ECO:0000256" key="7">
    <source>
        <dbReference type="ARBA" id="ARBA00023065"/>
    </source>
</evidence>
<evidence type="ECO:0000256" key="9">
    <source>
        <dbReference type="ARBA" id="ARBA00023310"/>
    </source>
</evidence>
<accession>A0A3N5CTC3</accession>
<dbReference type="GO" id="GO:0046961">
    <property type="term" value="F:proton-transporting ATPase activity, rotational mechanism"/>
    <property type="evidence" value="ECO:0007669"/>
    <property type="project" value="TreeGrafter"/>
</dbReference>
<dbReference type="PANTHER" id="PTHR33445:SF1">
    <property type="entry name" value="ATP SYNTHASE SUBUNIT B"/>
    <property type="match status" value="1"/>
</dbReference>
<keyword evidence="5 13" id="KW-0375">Hydrogen ion transport</keyword>
<comment type="function">
    <text evidence="11">Component of the F(0) channel, it forms part of the peripheral stalk, linking F(1) to F(0). The b'-subunit is a diverged and duplicated form of b found in plants and photosynthetic bacteria.</text>
</comment>
<keyword evidence="17" id="KW-1185">Reference proteome</keyword>
<dbReference type="PANTHER" id="PTHR33445">
    <property type="entry name" value="ATP SYNTHASE SUBUNIT B', CHLOROPLASTIC"/>
    <property type="match status" value="1"/>
</dbReference>